<evidence type="ECO:0000259" key="3">
    <source>
        <dbReference type="Pfam" id="PF26002"/>
    </source>
</evidence>
<evidence type="ECO:0000256" key="2">
    <source>
        <dbReference type="SAM" id="Phobius"/>
    </source>
</evidence>
<feature type="transmembrane region" description="Helical" evidence="2">
    <location>
        <begin position="32"/>
        <end position="54"/>
    </location>
</feature>
<dbReference type="Proteomes" id="UP000078090">
    <property type="component" value="Unassembled WGS sequence"/>
</dbReference>
<dbReference type="RefSeq" id="WP_064007281.1">
    <property type="nucleotide sequence ID" value="NZ_LUUG01000049.1"/>
</dbReference>
<keyword evidence="2" id="KW-1133">Transmembrane helix</keyword>
<comment type="caution">
    <text evidence="4">The sequence shown here is derived from an EMBL/GenBank/DDBJ whole genome shotgun (WGS) entry which is preliminary data.</text>
</comment>
<dbReference type="PRINTS" id="PR01490">
    <property type="entry name" value="RTXTOXIND"/>
</dbReference>
<keyword evidence="2" id="KW-0472">Membrane</keyword>
<proteinExistence type="predicted"/>
<evidence type="ECO:0000256" key="1">
    <source>
        <dbReference type="SAM" id="Coils"/>
    </source>
</evidence>
<dbReference type="PANTHER" id="PTHR30386:SF28">
    <property type="entry name" value="EXPORTED PROTEIN"/>
    <property type="match status" value="1"/>
</dbReference>
<dbReference type="Gene3D" id="2.40.30.170">
    <property type="match status" value="1"/>
</dbReference>
<dbReference type="AlphaFoldDB" id="A0A177MPV4"/>
<protein>
    <recommendedName>
        <fullName evidence="3">AprE-like beta-barrel domain-containing protein</fullName>
    </recommendedName>
</protein>
<dbReference type="EMBL" id="LUUG01000049">
    <property type="protein sequence ID" value="OAI07816.1"/>
    <property type="molecule type" value="Genomic_DNA"/>
</dbReference>
<dbReference type="InterPro" id="IPR050739">
    <property type="entry name" value="MFP"/>
</dbReference>
<feature type="domain" description="AprE-like beta-barrel" evidence="3">
    <location>
        <begin position="309"/>
        <end position="404"/>
    </location>
</feature>
<evidence type="ECO:0000313" key="4">
    <source>
        <dbReference type="EMBL" id="OAI07816.1"/>
    </source>
</evidence>
<dbReference type="PANTHER" id="PTHR30386">
    <property type="entry name" value="MEMBRANE FUSION SUBUNIT OF EMRAB-TOLC MULTIDRUG EFFLUX PUMP"/>
    <property type="match status" value="1"/>
</dbReference>
<name>A0A177MPV4_METMH</name>
<reference evidence="4 5" key="1">
    <citation type="submission" date="2016-03" db="EMBL/GenBank/DDBJ databases">
        <authorList>
            <person name="Ploux O."/>
        </authorList>
    </citation>
    <scope>NUCLEOTIDE SEQUENCE [LARGE SCALE GENOMIC DNA]</scope>
    <source>
        <strain evidence="4 5">R-45363</strain>
    </source>
</reference>
<gene>
    <name evidence="4" type="ORF">A1332_00005</name>
</gene>
<keyword evidence="1" id="KW-0175">Coiled coil</keyword>
<keyword evidence="2" id="KW-0812">Transmembrane</keyword>
<dbReference type="InterPro" id="IPR058982">
    <property type="entry name" value="Beta-barrel_AprE"/>
</dbReference>
<evidence type="ECO:0000313" key="5">
    <source>
        <dbReference type="Proteomes" id="UP000078090"/>
    </source>
</evidence>
<dbReference type="SUPFAM" id="SSF51230">
    <property type="entry name" value="Single hybrid motif"/>
    <property type="match status" value="1"/>
</dbReference>
<organism evidence="4 5">
    <name type="scientific">Methylomonas methanica</name>
    <dbReference type="NCBI Taxonomy" id="421"/>
    <lineage>
        <taxon>Bacteria</taxon>
        <taxon>Pseudomonadati</taxon>
        <taxon>Pseudomonadota</taxon>
        <taxon>Gammaproteobacteria</taxon>
        <taxon>Methylococcales</taxon>
        <taxon>Methylococcaceae</taxon>
        <taxon>Methylomonas</taxon>
    </lineage>
</organism>
<dbReference type="Gene3D" id="2.40.50.100">
    <property type="match status" value="1"/>
</dbReference>
<accession>A0A177MPV4</accession>
<feature type="coiled-coil region" evidence="1">
    <location>
        <begin position="122"/>
        <end position="269"/>
    </location>
</feature>
<sequence length="425" mass="46973">MFSTNLYRAEAMAAQVGRLEGDILLARSWSSWLVFGIVLSLVAIAVLFISLASYTKRTNATGMLVPNGGAIVIATPSPGLISAVHVEEGQTVQAGDTLFTLRDERHLSSFTSQSDASGSRFADQLEAALRAEEEANLREKRQLSTLLDKNNSALSRQLAAIQVSISDAKQQINQHHDRLTLAEQRLNKHRGLATSGFIAKDKLDEELDNLALLRTQASDLKRDYDELARKKLELEDEKRIAPEKTQISIANIDQDLSVLRQKIQEAHIQNHLAIVAPVDGIVTGINAHPGQIPDKEVLATLLGNGAELTAQLYVTTRGIGFVESGQKVRLRYQAYPYQKFGQYSGTVATVSKNPVSSKTLPNLFANSPPDDYYRVTVKLDSQFALVYGESKRLVSGMIVEADIEQDTRRLIEWIIEPLYGLTKYN</sequence>
<dbReference type="InterPro" id="IPR011053">
    <property type="entry name" value="Single_hybrid_motif"/>
</dbReference>
<dbReference type="Pfam" id="PF26002">
    <property type="entry name" value="Beta-barrel_AprE"/>
    <property type="match status" value="1"/>
</dbReference>
<dbReference type="OrthoDB" id="9775513at2"/>